<feature type="region of interest" description="Disordered" evidence="2">
    <location>
        <begin position="744"/>
        <end position="771"/>
    </location>
</feature>
<dbReference type="InterPro" id="IPR036420">
    <property type="entry name" value="BRCT_dom_sf"/>
</dbReference>
<feature type="domain" description="BRCT" evidence="3">
    <location>
        <begin position="409"/>
        <end position="499"/>
    </location>
</feature>
<dbReference type="EMBL" id="WHVB01000005">
    <property type="protein sequence ID" value="KAF8482671.1"/>
    <property type="molecule type" value="Genomic_DNA"/>
</dbReference>
<feature type="compositionally biased region" description="Polar residues" evidence="2">
    <location>
        <begin position="704"/>
        <end position="720"/>
    </location>
</feature>
<feature type="domain" description="BRCT" evidence="3">
    <location>
        <begin position="142"/>
        <end position="240"/>
    </location>
</feature>
<dbReference type="Pfam" id="PF00533">
    <property type="entry name" value="BRCT"/>
    <property type="match status" value="1"/>
</dbReference>
<dbReference type="AlphaFoldDB" id="A0A9P5MZZ0"/>
<evidence type="ECO:0000259" key="3">
    <source>
        <dbReference type="PROSITE" id="PS50172"/>
    </source>
</evidence>
<dbReference type="PANTHER" id="PTHR13561:SF20">
    <property type="entry name" value="DNA TOPOISOMERASE 2-BINDING PROTEIN 1"/>
    <property type="match status" value="1"/>
</dbReference>
<feature type="region of interest" description="Disordered" evidence="2">
    <location>
        <begin position="1"/>
        <end position="41"/>
    </location>
</feature>
<reference evidence="4" key="1">
    <citation type="submission" date="2019-10" db="EMBL/GenBank/DDBJ databases">
        <authorList>
            <consortium name="DOE Joint Genome Institute"/>
            <person name="Kuo A."/>
            <person name="Miyauchi S."/>
            <person name="Kiss E."/>
            <person name="Drula E."/>
            <person name="Kohler A."/>
            <person name="Sanchez-Garcia M."/>
            <person name="Andreopoulos B."/>
            <person name="Barry K.W."/>
            <person name="Bonito G."/>
            <person name="Buee M."/>
            <person name="Carver A."/>
            <person name="Chen C."/>
            <person name="Cichocki N."/>
            <person name="Clum A."/>
            <person name="Culley D."/>
            <person name="Crous P.W."/>
            <person name="Fauchery L."/>
            <person name="Girlanda M."/>
            <person name="Hayes R."/>
            <person name="Keri Z."/>
            <person name="LaButti K."/>
            <person name="Lipzen A."/>
            <person name="Lombard V."/>
            <person name="Magnuson J."/>
            <person name="Maillard F."/>
            <person name="Morin E."/>
            <person name="Murat C."/>
            <person name="Nolan M."/>
            <person name="Ohm R."/>
            <person name="Pangilinan J."/>
            <person name="Pereira M."/>
            <person name="Perotto S."/>
            <person name="Peter M."/>
            <person name="Riley R."/>
            <person name="Sitrit Y."/>
            <person name="Stielow B."/>
            <person name="Szollosi G."/>
            <person name="Zifcakova L."/>
            <person name="Stursova M."/>
            <person name="Spatafora J.W."/>
            <person name="Tedersoo L."/>
            <person name="Vaario L.-M."/>
            <person name="Yamada A."/>
            <person name="Yan M."/>
            <person name="Wang P."/>
            <person name="Xu J."/>
            <person name="Bruns T."/>
            <person name="Baldrian P."/>
            <person name="Vilgalys R."/>
            <person name="Henrissat B."/>
            <person name="Grigoriev I.V."/>
            <person name="Hibbett D."/>
            <person name="Nagy L.G."/>
            <person name="Martin F.M."/>
        </authorList>
    </citation>
    <scope>NUCLEOTIDE SEQUENCE</scope>
    <source>
        <strain evidence="4">Prilba</strain>
    </source>
</reference>
<name>A0A9P5MZZ0_9AGAM</name>
<dbReference type="InterPro" id="IPR059215">
    <property type="entry name" value="BRCT2_TopBP1-like"/>
</dbReference>
<dbReference type="Proteomes" id="UP000759537">
    <property type="component" value="Unassembled WGS sequence"/>
</dbReference>
<evidence type="ECO:0000313" key="5">
    <source>
        <dbReference type="Proteomes" id="UP000759537"/>
    </source>
</evidence>
<dbReference type="InterPro" id="IPR001357">
    <property type="entry name" value="BRCT_dom"/>
</dbReference>
<comment type="caution">
    <text evidence="4">The sequence shown here is derived from an EMBL/GenBank/DDBJ whole genome shotgun (WGS) entry which is preliminary data.</text>
</comment>
<feature type="region of interest" description="Disordered" evidence="2">
    <location>
        <begin position="244"/>
        <end position="272"/>
    </location>
</feature>
<dbReference type="PANTHER" id="PTHR13561">
    <property type="entry name" value="DNA REPLICATION REGULATOR DPB11-RELATED"/>
    <property type="match status" value="1"/>
</dbReference>
<feature type="region of interest" description="Disordered" evidence="2">
    <location>
        <begin position="612"/>
        <end position="670"/>
    </location>
</feature>
<organism evidence="4 5">
    <name type="scientific">Russula ochroleuca</name>
    <dbReference type="NCBI Taxonomy" id="152965"/>
    <lineage>
        <taxon>Eukaryota</taxon>
        <taxon>Fungi</taxon>
        <taxon>Dikarya</taxon>
        <taxon>Basidiomycota</taxon>
        <taxon>Agaricomycotina</taxon>
        <taxon>Agaricomycetes</taxon>
        <taxon>Russulales</taxon>
        <taxon>Russulaceae</taxon>
        <taxon>Russula</taxon>
    </lineage>
</organism>
<feature type="region of interest" description="Disordered" evidence="2">
    <location>
        <begin position="842"/>
        <end position="871"/>
    </location>
</feature>
<proteinExistence type="predicted"/>
<evidence type="ECO:0000313" key="4">
    <source>
        <dbReference type="EMBL" id="KAF8482671.1"/>
    </source>
</evidence>
<dbReference type="OrthoDB" id="251770at2759"/>
<dbReference type="PROSITE" id="PS50172">
    <property type="entry name" value="BRCT"/>
    <property type="match status" value="3"/>
</dbReference>
<gene>
    <name evidence="4" type="ORF">DFH94DRAFT_646865</name>
</gene>
<feature type="domain" description="BRCT" evidence="3">
    <location>
        <begin position="52"/>
        <end position="124"/>
    </location>
</feature>
<dbReference type="GO" id="GO:0006270">
    <property type="term" value="P:DNA replication initiation"/>
    <property type="evidence" value="ECO:0007669"/>
    <property type="project" value="TreeGrafter"/>
</dbReference>
<evidence type="ECO:0000256" key="2">
    <source>
        <dbReference type="SAM" id="MobiDB-lite"/>
    </source>
</evidence>
<sequence>MPRRVNRSKKVPGVKLRPARPEETRTHAQRTPPPSPLLSDAPDVLEPSFVDTCPRPFRGFTICTTGIDRSIIFPKAGEMGASTTAAFTDYVTHLIAEEHGGAKYWCAVERKIPILKPSWILDTFDIWQRGDDFDFDTKLEEHRLPTFSGITLCVSGVEDLDRRTAINRTVSQHGGQYVKNIERPVRVTHLLCSGDEETEKMHYARKFNERGEADIKLIWEEWFWDSLGFGGAFEETPYLVTHPRPERRKLPSTSRLQSIEAPEPSQEHAQPVPDAFEEEEIAVARRVPAATLRVWESLLAPRGYAKVGADLVKTAPEEALNSTPDPPLSLLRASKGKGKARALDPPATFSKGRSALAAFTRSKSFAPSTAPASEDSYAPAARQPFRKVQSLFLPRPDSPAQMAPKSDGSPAKIFVGKRFRVRAEARSATVRTAIEGYGGTWVEDEDEEGVDFVIVRLVSGSKLYIDETDSTLRTRYRTECWLEGCLSRERICSIEEHPAFSPLPHTTHLSGVTLSPSGLDLAEDMWVKRLARALGNSFPSLAFRTIINNETPEGMTHAPTFNRATTHLLCPSAAGAKYDKARVWGTPVIDMRWLSYIAKTGALPPRGTYLVSDSHPSITPPPEAMQPEADSANREASFDLPKLPSSQDEVIPSSSPTLPPASSPLDLPPSSLSAHPSLVLSSHSLGKAPTLGGITDDDEASLCVPSSNTPSPLKLSQEQTDPAARALHESISNLLGKRNAGAMAIEDHAETPPRRKRARPRSKPHLPDPAGANVGASVSNIHQPLVNIHTTSYAFGDETGNGTSTMNAVPDHCMSPGLQAVYEDPTQAAERRKLLSLLNGAPGRSRVREERAHRAAGASRNVPPGGRMAGF</sequence>
<feature type="compositionally biased region" description="Basic residues" evidence="2">
    <location>
        <begin position="754"/>
        <end position="764"/>
    </location>
</feature>
<dbReference type="SMART" id="SM00292">
    <property type="entry name" value="BRCT"/>
    <property type="match status" value="3"/>
</dbReference>
<keyword evidence="1" id="KW-0677">Repeat</keyword>
<feature type="region of interest" description="Disordered" evidence="2">
    <location>
        <begin position="690"/>
        <end position="723"/>
    </location>
</feature>
<dbReference type="SUPFAM" id="SSF52113">
    <property type="entry name" value="BRCT domain"/>
    <property type="match status" value="3"/>
</dbReference>
<protein>
    <recommendedName>
        <fullName evidence="3">BRCT domain-containing protein</fullName>
    </recommendedName>
</protein>
<dbReference type="Gene3D" id="3.40.50.10190">
    <property type="entry name" value="BRCT domain"/>
    <property type="match status" value="4"/>
</dbReference>
<reference evidence="4" key="2">
    <citation type="journal article" date="2020" name="Nat. Commun.">
        <title>Large-scale genome sequencing of mycorrhizal fungi provides insights into the early evolution of symbiotic traits.</title>
        <authorList>
            <person name="Miyauchi S."/>
            <person name="Kiss E."/>
            <person name="Kuo A."/>
            <person name="Drula E."/>
            <person name="Kohler A."/>
            <person name="Sanchez-Garcia M."/>
            <person name="Morin E."/>
            <person name="Andreopoulos B."/>
            <person name="Barry K.W."/>
            <person name="Bonito G."/>
            <person name="Buee M."/>
            <person name="Carver A."/>
            <person name="Chen C."/>
            <person name="Cichocki N."/>
            <person name="Clum A."/>
            <person name="Culley D."/>
            <person name="Crous P.W."/>
            <person name="Fauchery L."/>
            <person name="Girlanda M."/>
            <person name="Hayes R.D."/>
            <person name="Keri Z."/>
            <person name="LaButti K."/>
            <person name="Lipzen A."/>
            <person name="Lombard V."/>
            <person name="Magnuson J."/>
            <person name="Maillard F."/>
            <person name="Murat C."/>
            <person name="Nolan M."/>
            <person name="Ohm R.A."/>
            <person name="Pangilinan J."/>
            <person name="Pereira M.F."/>
            <person name="Perotto S."/>
            <person name="Peter M."/>
            <person name="Pfister S."/>
            <person name="Riley R."/>
            <person name="Sitrit Y."/>
            <person name="Stielow J.B."/>
            <person name="Szollosi G."/>
            <person name="Zifcakova L."/>
            <person name="Stursova M."/>
            <person name="Spatafora J.W."/>
            <person name="Tedersoo L."/>
            <person name="Vaario L.M."/>
            <person name="Yamada A."/>
            <person name="Yan M."/>
            <person name="Wang P."/>
            <person name="Xu J."/>
            <person name="Bruns T."/>
            <person name="Baldrian P."/>
            <person name="Vilgalys R."/>
            <person name="Dunand C."/>
            <person name="Henrissat B."/>
            <person name="Grigoriev I.V."/>
            <person name="Hibbett D."/>
            <person name="Nagy L.G."/>
            <person name="Martin F.M."/>
        </authorList>
    </citation>
    <scope>NUCLEOTIDE SEQUENCE</scope>
    <source>
        <strain evidence="4">Prilba</strain>
    </source>
</reference>
<keyword evidence="5" id="KW-1185">Reference proteome</keyword>
<evidence type="ECO:0000256" key="1">
    <source>
        <dbReference type="ARBA" id="ARBA00022737"/>
    </source>
</evidence>
<dbReference type="CDD" id="cd17731">
    <property type="entry name" value="BRCT_TopBP1_rpt2_like"/>
    <property type="match status" value="1"/>
</dbReference>
<dbReference type="GO" id="GO:0033314">
    <property type="term" value="P:mitotic DNA replication checkpoint signaling"/>
    <property type="evidence" value="ECO:0007669"/>
    <property type="project" value="TreeGrafter"/>
</dbReference>
<accession>A0A9P5MZZ0</accession>
<feature type="compositionally biased region" description="Basic residues" evidence="2">
    <location>
        <begin position="1"/>
        <end position="12"/>
    </location>
</feature>
<dbReference type="GO" id="GO:0007095">
    <property type="term" value="P:mitotic G2 DNA damage checkpoint signaling"/>
    <property type="evidence" value="ECO:0007669"/>
    <property type="project" value="TreeGrafter"/>
</dbReference>
<dbReference type="Pfam" id="PF12738">
    <property type="entry name" value="PTCB-BRCT"/>
    <property type="match status" value="2"/>
</dbReference>